<sequence>MNRYVEALQKIQPFDSLPEDTLRQLGNDLELREFEPGSYVFRQGESSHQCLFLIVEGFAEITVIDDRGIETVVGYRKQYDFFGETVVLNDKSYPASVRAVERLKCLILGRDIFETLLDNYGTFSSFFSKILSSRLRELFSEVVHEHSYEAYGLETYPFRKRASEIMSSPVITAKHNDSVKSIAETMSTKNISSVVVVDEEDKPVGLITEKDLVAKIIARERQAAEIAAEEVMSRNMITVTPDTFFYQVLLAMVKGQAKHVAVVDEDTQRLMGIITMRDMVKSRSTGALMIIEEIETQDTIEGLAVAGREIDSILKALIAEKAPVPEIFQVISEFHDRITRKVIAICEKEMMTEGHGSPPVDYCFISMGSAGRKEQTLRTDQDNGIIYRDPDPKQAERTRHYFSLLGNKIVEGLYRCGFAKCRGNVMASNPDWCKSYSAWKRTVANWVINSEEESIRMLSIFLDFRPVAGNPKLAQELQKYVFDLMNSHSLVFRFLAEDDFRSRVPLGLGGRFLVEKSKEHRNEINLKRAASIHVVDCVRLHALRHGITVTSTLERLKALEAKGVFSKDDAQFFAAAYESLMLFTIRENLRKAMKGQSPDSYLDITRLTKREKTMLKDAFKAVTKLQNLTASAFMIM</sequence>
<dbReference type="Gene3D" id="3.10.580.10">
    <property type="entry name" value="CBS-domain"/>
    <property type="match status" value="1"/>
</dbReference>
<reference evidence="6" key="1">
    <citation type="journal article" date="2017" name="Appl. Environ. Microbiol.">
        <title>Genomic analysis of Calderihabitans maritimus KKC1, a thermophilic hydrogenogenic carboxydotrophic bacterium isolated from marine sediment.</title>
        <authorList>
            <person name="Omae K."/>
            <person name="Yoneda Y."/>
            <person name="Fukuyama Y."/>
            <person name="Yoshida T."/>
            <person name="Sako Y."/>
        </authorList>
    </citation>
    <scope>NUCLEOTIDE SEQUENCE [LARGE SCALE GENOMIC DNA]</scope>
    <source>
        <strain evidence="6">KKC1</strain>
    </source>
</reference>
<feature type="domain" description="Cyclic nucleotide-binding" evidence="3">
    <location>
        <begin position="13"/>
        <end position="117"/>
    </location>
</feature>
<dbReference type="GO" id="GO:0008773">
    <property type="term" value="F:[protein-PII] uridylyltransferase activity"/>
    <property type="evidence" value="ECO:0007669"/>
    <property type="project" value="InterPro"/>
</dbReference>
<dbReference type="InterPro" id="IPR043519">
    <property type="entry name" value="NT_sf"/>
</dbReference>
<evidence type="ECO:0000259" key="4">
    <source>
        <dbReference type="PROSITE" id="PS51371"/>
    </source>
</evidence>
<dbReference type="EMBL" id="BDGJ01000079">
    <property type="protein sequence ID" value="GAW92435.1"/>
    <property type="molecule type" value="Genomic_DNA"/>
</dbReference>
<dbReference type="InterPro" id="IPR046342">
    <property type="entry name" value="CBS_dom_sf"/>
</dbReference>
<dbReference type="InterPro" id="IPR018490">
    <property type="entry name" value="cNMP-bd_dom_sf"/>
</dbReference>
<dbReference type="PROSITE" id="PS51371">
    <property type="entry name" value="CBS"/>
    <property type="match status" value="2"/>
</dbReference>
<dbReference type="SUPFAM" id="SSF51206">
    <property type="entry name" value="cAMP-binding domain-like"/>
    <property type="match status" value="1"/>
</dbReference>
<evidence type="ECO:0000259" key="3">
    <source>
        <dbReference type="PROSITE" id="PS50042"/>
    </source>
</evidence>
<dbReference type="InterPro" id="IPR005105">
    <property type="entry name" value="GlnD_Uridyltrans_N"/>
</dbReference>
<accession>A0A1Z5HT02</accession>
<dbReference type="SMART" id="SM00100">
    <property type="entry name" value="cNMP"/>
    <property type="match status" value="1"/>
</dbReference>
<dbReference type="PANTHER" id="PTHR43080:SF2">
    <property type="entry name" value="CBS DOMAIN-CONTAINING PROTEIN"/>
    <property type="match status" value="1"/>
</dbReference>
<dbReference type="Proteomes" id="UP000197032">
    <property type="component" value="Unassembled WGS sequence"/>
</dbReference>
<dbReference type="InterPro" id="IPR051257">
    <property type="entry name" value="Diverse_CBS-Domain"/>
</dbReference>
<dbReference type="PROSITE" id="PS50042">
    <property type="entry name" value="CNMP_BINDING_3"/>
    <property type="match status" value="1"/>
</dbReference>
<dbReference type="Gene3D" id="2.60.120.10">
    <property type="entry name" value="Jelly Rolls"/>
    <property type="match status" value="1"/>
</dbReference>
<dbReference type="SMART" id="SM00116">
    <property type="entry name" value="CBS"/>
    <property type="match status" value="2"/>
</dbReference>
<dbReference type="OrthoDB" id="9810963at2"/>
<dbReference type="RefSeq" id="WP_088553794.1">
    <property type="nucleotide sequence ID" value="NZ_BDGJ01000079.1"/>
</dbReference>
<evidence type="ECO:0000256" key="1">
    <source>
        <dbReference type="ARBA" id="ARBA00023122"/>
    </source>
</evidence>
<name>A0A1Z5HT02_9FIRM</name>
<gene>
    <name evidence="5" type="ORF">KKC1_15890</name>
</gene>
<dbReference type="InterPro" id="IPR014710">
    <property type="entry name" value="RmlC-like_jellyroll"/>
</dbReference>
<dbReference type="CDD" id="cd05401">
    <property type="entry name" value="NT_GlnE_GlnD_like"/>
    <property type="match status" value="1"/>
</dbReference>
<keyword evidence="5" id="KW-0808">Transferase</keyword>
<dbReference type="InterPro" id="IPR000595">
    <property type="entry name" value="cNMP-bd_dom"/>
</dbReference>
<keyword evidence="6" id="KW-1185">Reference proteome</keyword>
<proteinExistence type="predicted"/>
<dbReference type="Pfam" id="PF10335">
    <property type="entry name" value="DUF294_C"/>
    <property type="match status" value="1"/>
</dbReference>
<evidence type="ECO:0000313" key="5">
    <source>
        <dbReference type="EMBL" id="GAW92435.1"/>
    </source>
</evidence>
<dbReference type="Pfam" id="PF00027">
    <property type="entry name" value="cNMP_binding"/>
    <property type="match status" value="1"/>
</dbReference>
<keyword evidence="1 2" id="KW-0129">CBS domain</keyword>
<dbReference type="InterPro" id="IPR018821">
    <property type="entry name" value="DUF294_put_nucleoTrafse_sb-bd"/>
</dbReference>
<protein>
    <submittedName>
        <fullName evidence="5">Nucleotidyltransferase</fullName>
    </submittedName>
</protein>
<dbReference type="AlphaFoldDB" id="A0A1Z5HT02"/>
<dbReference type="Pfam" id="PF00571">
    <property type="entry name" value="CBS"/>
    <property type="match status" value="2"/>
</dbReference>
<dbReference type="SUPFAM" id="SSF81301">
    <property type="entry name" value="Nucleotidyltransferase"/>
    <property type="match status" value="1"/>
</dbReference>
<feature type="domain" description="CBS" evidence="4">
    <location>
        <begin position="166"/>
        <end position="225"/>
    </location>
</feature>
<evidence type="ECO:0000256" key="2">
    <source>
        <dbReference type="PROSITE-ProRule" id="PRU00703"/>
    </source>
</evidence>
<feature type="domain" description="CBS" evidence="4">
    <location>
        <begin position="232"/>
        <end position="293"/>
    </location>
</feature>
<dbReference type="Pfam" id="PF03445">
    <property type="entry name" value="DUF294"/>
    <property type="match status" value="1"/>
</dbReference>
<dbReference type="PANTHER" id="PTHR43080">
    <property type="entry name" value="CBS DOMAIN-CONTAINING PROTEIN CBSX3, MITOCHONDRIAL"/>
    <property type="match status" value="1"/>
</dbReference>
<comment type="caution">
    <text evidence="5">The sequence shown here is derived from an EMBL/GenBank/DDBJ whole genome shotgun (WGS) entry which is preliminary data.</text>
</comment>
<evidence type="ECO:0000313" key="6">
    <source>
        <dbReference type="Proteomes" id="UP000197032"/>
    </source>
</evidence>
<dbReference type="CDD" id="cd00038">
    <property type="entry name" value="CAP_ED"/>
    <property type="match status" value="1"/>
</dbReference>
<organism evidence="5 6">
    <name type="scientific">Calderihabitans maritimus</name>
    <dbReference type="NCBI Taxonomy" id="1246530"/>
    <lineage>
        <taxon>Bacteria</taxon>
        <taxon>Bacillati</taxon>
        <taxon>Bacillota</taxon>
        <taxon>Clostridia</taxon>
        <taxon>Neomoorellales</taxon>
        <taxon>Calderihabitantaceae</taxon>
        <taxon>Calderihabitans</taxon>
    </lineage>
</organism>
<dbReference type="InterPro" id="IPR000644">
    <property type="entry name" value="CBS_dom"/>
</dbReference>
<dbReference type="SUPFAM" id="SSF54631">
    <property type="entry name" value="CBS-domain pair"/>
    <property type="match status" value="1"/>
</dbReference>